<organism evidence="1 4">
    <name type="scientific">Loxostege sticticalis</name>
    <name type="common">Beet webworm moth</name>
    <dbReference type="NCBI Taxonomy" id="481309"/>
    <lineage>
        <taxon>Eukaryota</taxon>
        <taxon>Metazoa</taxon>
        <taxon>Ecdysozoa</taxon>
        <taxon>Arthropoda</taxon>
        <taxon>Hexapoda</taxon>
        <taxon>Insecta</taxon>
        <taxon>Pterygota</taxon>
        <taxon>Neoptera</taxon>
        <taxon>Endopterygota</taxon>
        <taxon>Lepidoptera</taxon>
        <taxon>Glossata</taxon>
        <taxon>Ditrysia</taxon>
        <taxon>Pyraloidea</taxon>
        <taxon>Crambidae</taxon>
        <taxon>Pyraustinae</taxon>
        <taxon>Loxostege</taxon>
    </lineage>
</organism>
<dbReference type="EMBL" id="JBEDNZ010000015">
    <property type="protein sequence ID" value="KAL0828882.1"/>
    <property type="molecule type" value="Genomic_DNA"/>
</dbReference>
<dbReference type="InterPro" id="IPR006170">
    <property type="entry name" value="PBP/GOBP"/>
</dbReference>
<accession>A0ABD0ST17</accession>
<dbReference type="InterPro" id="IPR036728">
    <property type="entry name" value="PBP_GOBP_sf"/>
</dbReference>
<evidence type="ECO:0000313" key="2">
    <source>
        <dbReference type="EMBL" id="KAL0878553.1"/>
    </source>
</evidence>
<dbReference type="Pfam" id="PF01395">
    <property type="entry name" value="PBP_GOBP"/>
    <property type="match status" value="1"/>
</dbReference>
<sequence>MKVQFFEMVMKCLKDHPVDVSELTNLKALVVPQKSEVKCLIACAHKMDGIMNAQGLYDLEHAYKLAELLKNGDEKRLENGRKLAEECAKVNDVEVSDGEKGCERAGLIFKCAVENALKFGFTI</sequence>
<dbReference type="Gene3D" id="1.10.238.20">
    <property type="entry name" value="Pheromone/general odorant binding protein domain"/>
    <property type="match status" value="1"/>
</dbReference>
<gene>
    <name evidence="2" type="ORF">ABMA27_003640</name>
    <name evidence="1" type="ORF">ABMA28_003788</name>
</gene>
<dbReference type="Proteomes" id="UP001549921">
    <property type="component" value="Unassembled WGS sequence"/>
</dbReference>
<evidence type="ECO:0000313" key="4">
    <source>
        <dbReference type="Proteomes" id="UP001549921"/>
    </source>
</evidence>
<comment type="caution">
    <text evidence="1">The sequence shown here is derived from an EMBL/GenBank/DDBJ whole genome shotgun (WGS) entry which is preliminary data.</text>
</comment>
<name>A0ABD0ST17_LOXSC</name>
<dbReference type="Proteomes" id="UP001549920">
    <property type="component" value="Unassembled WGS sequence"/>
</dbReference>
<dbReference type="AlphaFoldDB" id="A0ABD0ST17"/>
<dbReference type="EMBL" id="JBEUOH010000015">
    <property type="protein sequence ID" value="KAL0878553.1"/>
    <property type="molecule type" value="Genomic_DNA"/>
</dbReference>
<dbReference type="SMART" id="SM00708">
    <property type="entry name" value="PhBP"/>
    <property type="match status" value="1"/>
</dbReference>
<dbReference type="CDD" id="cd23992">
    <property type="entry name" value="PBP_GOBP"/>
    <property type="match status" value="1"/>
</dbReference>
<protein>
    <submittedName>
        <fullName evidence="1">Uncharacterized protein</fullName>
    </submittedName>
</protein>
<dbReference type="SUPFAM" id="SSF47565">
    <property type="entry name" value="Insect pheromone/odorant-binding proteins"/>
    <property type="match status" value="1"/>
</dbReference>
<evidence type="ECO:0000313" key="1">
    <source>
        <dbReference type="EMBL" id="KAL0828882.1"/>
    </source>
</evidence>
<reference evidence="3 4" key="1">
    <citation type="submission" date="2024-06" db="EMBL/GenBank/DDBJ databases">
        <title>A chromosome-level genome assembly of beet webworm, Loxostege sticticalis.</title>
        <authorList>
            <person name="Zhang Y."/>
        </authorList>
    </citation>
    <scope>NUCLEOTIDE SEQUENCE [LARGE SCALE GENOMIC DNA]</scope>
    <source>
        <strain evidence="2">AQ026</strain>
        <strain evidence="1">AQ028</strain>
        <tissue evidence="1">Male pupae</tissue>
        <tissue evidence="2">Whole body</tissue>
    </source>
</reference>
<proteinExistence type="predicted"/>
<evidence type="ECO:0000313" key="3">
    <source>
        <dbReference type="Proteomes" id="UP001549920"/>
    </source>
</evidence>
<keyword evidence="3" id="KW-1185">Reference proteome</keyword>